<feature type="signal peptide" evidence="3">
    <location>
        <begin position="1"/>
        <end position="18"/>
    </location>
</feature>
<evidence type="ECO:0000256" key="1">
    <source>
        <dbReference type="SAM" id="MobiDB-lite"/>
    </source>
</evidence>
<organism evidence="4 5">
    <name type="scientific">Caenorhabditis bovis</name>
    <dbReference type="NCBI Taxonomy" id="2654633"/>
    <lineage>
        <taxon>Eukaryota</taxon>
        <taxon>Metazoa</taxon>
        <taxon>Ecdysozoa</taxon>
        <taxon>Nematoda</taxon>
        <taxon>Chromadorea</taxon>
        <taxon>Rhabditida</taxon>
        <taxon>Rhabditina</taxon>
        <taxon>Rhabditomorpha</taxon>
        <taxon>Rhabditoidea</taxon>
        <taxon>Rhabditidae</taxon>
        <taxon>Peloderinae</taxon>
        <taxon>Caenorhabditis</taxon>
    </lineage>
</organism>
<evidence type="ECO:0000256" key="2">
    <source>
        <dbReference type="SAM" id="Phobius"/>
    </source>
</evidence>
<dbReference type="EMBL" id="CADEPM010000009">
    <property type="protein sequence ID" value="CAB3409684.1"/>
    <property type="molecule type" value="Genomic_DNA"/>
</dbReference>
<feature type="transmembrane region" description="Helical" evidence="2">
    <location>
        <begin position="131"/>
        <end position="156"/>
    </location>
</feature>
<feature type="chain" id="PRO_5035917543" description="EGF-like domain-containing protein" evidence="3">
    <location>
        <begin position="19"/>
        <end position="241"/>
    </location>
</feature>
<reference evidence="4 5" key="1">
    <citation type="submission" date="2020-04" db="EMBL/GenBank/DDBJ databases">
        <authorList>
            <person name="Laetsch R D."/>
            <person name="Stevens L."/>
            <person name="Kumar S."/>
            <person name="Blaxter L. M."/>
        </authorList>
    </citation>
    <scope>NUCLEOTIDE SEQUENCE [LARGE SCALE GENOMIC DNA]</scope>
</reference>
<dbReference type="Gene3D" id="2.10.25.10">
    <property type="entry name" value="Laminin"/>
    <property type="match status" value="1"/>
</dbReference>
<evidence type="ECO:0008006" key="6">
    <source>
        <dbReference type="Google" id="ProtNLM"/>
    </source>
</evidence>
<keyword evidence="2" id="KW-0472">Membrane</keyword>
<protein>
    <recommendedName>
        <fullName evidence="6">EGF-like domain-containing protein</fullName>
    </recommendedName>
</protein>
<keyword evidence="2" id="KW-0812">Transmembrane</keyword>
<evidence type="ECO:0000313" key="4">
    <source>
        <dbReference type="EMBL" id="CAB3409684.1"/>
    </source>
</evidence>
<feature type="compositionally biased region" description="Basic and acidic residues" evidence="1">
    <location>
        <begin position="220"/>
        <end position="241"/>
    </location>
</feature>
<dbReference type="AlphaFoldDB" id="A0A8S1F768"/>
<comment type="caution">
    <text evidence="4">The sequence shown here is derived from an EMBL/GenBank/DDBJ whole genome shotgun (WGS) entry which is preliminary data.</text>
</comment>
<keyword evidence="5" id="KW-1185">Reference proteome</keyword>
<dbReference type="Proteomes" id="UP000494206">
    <property type="component" value="Unassembled WGS sequence"/>
</dbReference>
<name>A0A8S1F768_9PELO</name>
<evidence type="ECO:0000256" key="3">
    <source>
        <dbReference type="SAM" id="SignalP"/>
    </source>
</evidence>
<proteinExistence type="predicted"/>
<feature type="region of interest" description="Disordered" evidence="1">
    <location>
        <begin position="219"/>
        <end position="241"/>
    </location>
</feature>
<accession>A0A8S1F768</accession>
<sequence length="241" mass="27547">MRPFHFVLFVAILPLLSGYLVSPKKCYEAGTLSGINSLGKCRCRSLYTGDDCSQLQACVMGTMVRARCSSPNIKSKFIIERCRHINEKIIHACRCYAGYDGDLCDQKTDQSEFDIPREMTPLDMLVYSTNILLLVAALFLIGTISYCTILCLLACVKKDRKHNIKIIRPIIRPLVLGKYEKFRNDSCSDDEYKPPIIDEELERLLRLIESGEYVDEVEEQADRGEIEQTKKPEFHEPCLHV</sequence>
<evidence type="ECO:0000313" key="5">
    <source>
        <dbReference type="Proteomes" id="UP000494206"/>
    </source>
</evidence>
<keyword evidence="3" id="KW-0732">Signal</keyword>
<gene>
    <name evidence="4" type="ORF">CBOVIS_LOCUS11307</name>
</gene>
<keyword evidence="2" id="KW-1133">Transmembrane helix</keyword>